<dbReference type="InterPro" id="IPR005055">
    <property type="entry name" value="A10/PebIII"/>
</dbReference>
<dbReference type="GeneID" id="107037896"/>
<evidence type="ECO:0000313" key="3">
    <source>
        <dbReference type="Proteomes" id="UP000297026"/>
    </source>
</evidence>
<protein>
    <submittedName>
        <fullName evidence="2">Chemosensory protein 9</fullName>
    </submittedName>
</protein>
<reference evidence="2" key="1">
    <citation type="submission" date="2019-02" db="EMBL/GenBank/DDBJ databases">
        <title>Genome of the parasitoid wasp Diachasma alloeum, an emerging model for ecological speciation and transitions to asexual reproduction.</title>
        <authorList>
            <person name="Robertson H.M."/>
            <person name="Walden K.K."/>
            <person name="Tvedte E.S."/>
            <person name="Hood G.R."/>
            <person name="Feder J.L."/>
            <person name="Forbes A.A."/>
            <person name="Logsdon J.M."/>
            <person name="Mcelroy K.E."/>
        </authorList>
    </citation>
    <scope>NUCLEOTIDE SEQUENCE [LARGE SCALE GENOMIC DNA]</scope>
    <source>
        <strain evidence="2">Michigan</strain>
    </source>
</reference>
<feature type="chain" id="PRO_5020023622" evidence="1">
    <location>
        <begin position="22"/>
        <end position="112"/>
    </location>
</feature>
<keyword evidence="1" id="KW-0732">Signal</keyword>
<dbReference type="PANTHER" id="PTHR11257">
    <property type="entry name" value="CHEMOSENSORY PROTEIN-RELATED"/>
    <property type="match status" value="1"/>
</dbReference>
<dbReference type="OrthoDB" id="6355718at2759"/>
<keyword evidence="3" id="KW-1185">Reference proteome</keyword>
<dbReference type="Gene3D" id="1.10.2080.10">
    <property type="entry name" value="Insect odorant-binding protein A10/Ejaculatory bulb-specific protein 3"/>
    <property type="match status" value="1"/>
</dbReference>
<organism evidence="2 3">
    <name type="scientific">Diachasma alloeum</name>
    <dbReference type="NCBI Taxonomy" id="454923"/>
    <lineage>
        <taxon>Eukaryota</taxon>
        <taxon>Metazoa</taxon>
        <taxon>Ecdysozoa</taxon>
        <taxon>Arthropoda</taxon>
        <taxon>Hexapoda</taxon>
        <taxon>Insecta</taxon>
        <taxon>Pterygota</taxon>
        <taxon>Neoptera</taxon>
        <taxon>Endopterygota</taxon>
        <taxon>Hymenoptera</taxon>
        <taxon>Apocrita</taxon>
        <taxon>Ichneumonoidea</taxon>
        <taxon>Braconidae</taxon>
        <taxon>Opiinae</taxon>
        <taxon>Diachasma</taxon>
    </lineage>
</organism>
<feature type="signal peptide" evidence="1">
    <location>
        <begin position="1"/>
        <end position="21"/>
    </location>
</feature>
<proteinExistence type="predicted"/>
<dbReference type="Proteomes" id="UP000297026">
    <property type="component" value="Unassembled WGS sequence"/>
</dbReference>
<dbReference type="KEGG" id="dam:107037896"/>
<gene>
    <name evidence="2" type="primary">Csp9</name>
    <name evidence="2" type="ORF">DALL_DALL000198</name>
</gene>
<evidence type="ECO:0000313" key="2">
    <source>
        <dbReference type="EMBL" id="THK33019.1"/>
    </source>
</evidence>
<dbReference type="SUPFAM" id="SSF100910">
    <property type="entry name" value="Chemosensory protein Csp2"/>
    <property type="match status" value="1"/>
</dbReference>
<accession>A0A4E0RLK5</accession>
<dbReference type="Pfam" id="PF03392">
    <property type="entry name" value="OS-D"/>
    <property type="match status" value="1"/>
</dbReference>
<name>A0A4E0RLK5_9HYME</name>
<dbReference type="AlphaFoldDB" id="A0A4E0RLK5"/>
<sequence length="112" mass="12827">MKARMALFLVGMLSLVVGIEAQDVEALLKNPEFVNFEINCMLDEGPCDLIGNSIKNVLPEALNNNCRRCTRSQARIIRRLIDFMETAYPEQNQRIRNRYIRSPTSELADELP</sequence>
<dbReference type="CTD" id="661427"/>
<dbReference type="EMBL" id="ML158613">
    <property type="protein sequence ID" value="THK33019.1"/>
    <property type="molecule type" value="Genomic_DNA"/>
</dbReference>
<evidence type="ECO:0000256" key="1">
    <source>
        <dbReference type="SAM" id="SignalP"/>
    </source>
</evidence>
<dbReference type="InterPro" id="IPR036682">
    <property type="entry name" value="OS_D_A10/PebIII_sf"/>
</dbReference>